<dbReference type="SUPFAM" id="SSF50249">
    <property type="entry name" value="Nucleic acid-binding proteins"/>
    <property type="match status" value="1"/>
</dbReference>
<gene>
    <name evidence="3" type="ORF">BKG76_21515</name>
</gene>
<dbReference type="InterPro" id="IPR002878">
    <property type="entry name" value="ChsH2_C"/>
</dbReference>
<dbReference type="InterPro" id="IPR022002">
    <property type="entry name" value="ChsH2_Znr"/>
</dbReference>
<sequence>MPTDQAPAVNGWFDTDESGQPHLIGGKCTQCATIVFPPRANNCPNPACDSDVLDQVPLSSRGAVWSYTENQYAPPPPYPASDPYEPYAIAAVELAAEGIIVLGKVVTGTGAADLKVGQAMELALEPLYTDDEGVERLVYAWKKVSA</sequence>
<dbReference type="InterPro" id="IPR052513">
    <property type="entry name" value="Thioester_dehydratase-like"/>
</dbReference>
<dbReference type="Proteomes" id="UP000179616">
    <property type="component" value="Unassembled WGS sequence"/>
</dbReference>
<evidence type="ECO:0000259" key="2">
    <source>
        <dbReference type="Pfam" id="PF12172"/>
    </source>
</evidence>
<name>A0A1S1L5D7_9MYCO</name>
<dbReference type="Pfam" id="PF01796">
    <property type="entry name" value="OB_ChsH2_C"/>
    <property type="match status" value="1"/>
</dbReference>
<feature type="domain" description="ChsH2 C-terminal OB-fold" evidence="1">
    <location>
        <begin position="56"/>
        <end position="123"/>
    </location>
</feature>
<dbReference type="PANTHER" id="PTHR34075:SF5">
    <property type="entry name" value="BLR3430 PROTEIN"/>
    <property type="match status" value="1"/>
</dbReference>
<accession>A0A1S1L5D7</accession>
<organism evidence="3 4">
    <name type="scientific">Mycobacteroides franklinii</name>
    <dbReference type="NCBI Taxonomy" id="948102"/>
    <lineage>
        <taxon>Bacteria</taxon>
        <taxon>Bacillati</taxon>
        <taxon>Actinomycetota</taxon>
        <taxon>Actinomycetes</taxon>
        <taxon>Mycobacteriales</taxon>
        <taxon>Mycobacteriaceae</taxon>
        <taxon>Mycobacteroides</taxon>
    </lineage>
</organism>
<dbReference type="Pfam" id="PF12172">
    <property type="entry name" value="zf-ChsH2"/>
    <property type="match status" value="1"/>
</dbReference>
<protein>
    <submittedName>
        <fullName evidence="3">Benzoylsuccinyl-CoA thiolase</fullName>
    </submittedName>
</protein>
<proteinExistence type="predicted"/>
<evidence type="ECO:0000313" key="4">
    <source>
        <dbReference type="Proteomes" id="UP000179616"/>
    </source>
</evidence>
<dbReference type="RefSeq" id="WP_070939722.1">
    <property type="nucleotide sequence ID" value="NZ_MLIK01000024.1"/>
</dbReference>
<dbReference type="PANTHER" id="PTHR34075">
    <property type="entry name" value="BLR3430 PROTEIN"/>
    <property type="match status" value="1"/>
</dbReference>
<evidence type="ECO:0000259" key="1">
    <source>
        <dbReference type="Pfam" id="PF01796"/>
    </source>
</evidence>
<evidence type="ECO:0000313" key="3">
    <source>
        <dbReference type="EMBL" id="OHU19071.1"/>
    </source>
</evidence>
<dbReference type="InterPro" id="IPR012340">
    <property type="entry name" value="NA-bd_OB-fold"/>
</dbReference>
<dbReference type="EMBL" id="MLIK01000024">
    <property type="protein sequence ID" value="OHU19071.1"/>
    <property type="molecule type" value="Genomic_DNA"/>
</dbReference>
<reference evidence="3 4" key="1">
    <citation type="submission" date="2016-10" db="EMBL/GenBank/DDBJ databases">
        <title>Evaluation of Human, Veterinary and Environmental Mycobacterium chelonae Isolates by Core Genome Phylogenomic Analysis, Targeted Gene Comparison, and Anti-microbial Susceptibility Patterns: A Tale of Mistaken Identities.</title>
        <authorList>
            <person name="Fogelson S.B."/>
            <person name="Camus A.C."/>
            <person name="Lorenz W."/>
            <person name="Vasireddy R."/>
            <person name="Vasireddy S."/>
            <person name="Smith T."/>
            <person name="Brown-Elliott B.A."/>
            <person name="Wallace R.J.Jr."/>
            <person name="Hasan N.A."/>
            <person name="Reischl U."/>
            <person name="Sanchez S."/>
        </authorList>
    </citation>
    <scope>NUCLEOTIDE SEQUENCE [LARGE SCALE GENOMIC DNA]</scope>
    <source>
        <strain evidence="3 4">1559</strain>
    </source>
</reference>
<dbReference type="AlphaFoldDB" id="A0A1S1L5D7"/>
<dbReference type="GeneID" id="57169405"/>
<comment type="caution">
    <text evidence="3">The sequence shown here is derived from an EMBL/GenBank/DDBJ whole genome shotgun (WGS) entry which is preliminary data.</text>
</comment>
<feature type="domain" description="ChsH2 rubredoxin-like zinc ribbon" evidence="2">
    <location>
        <begin position="20"/>
        <end position="53"/>
    </location>
</feature>
<dbReference type="OrthoDB" id="4303499at2"/>
<dbReference type="STRING" id="948102.BKG76_21515"/>